<gene>
    <name evidence="5" type="ORF">Ani05nite_31430</name>
</gene>
<dbReference type="AlphaFoldDB" id="A0A919MHF1"/>
<evidence type="ECO:0000256" key="1">
    <source>
        <dbReference type="ARBA" id="ARBA00022723"/>
    </source>
</evidence>
<dbReference type="EMBL" id="BOMQ01000036">
    <property type="protein sequence ID" value="GIE49609.1"/>
    <property type="molecule type" value="Genomic_DNA"/>
</dbReference>
<feature type="transmembrane region" description="Helical" evidence="3">
    <location>
        <begin position="12"/>
        <end position="36"/>
    </location>
</feature>
<reference evidence="5" key="1">
    <citation type="submission" date="2021-01" db="EMBL/GenBank/DDBJ databases">
        <title>Whole genome shotgun sequence of Actinoplanes nipponensis NBRC 14063.</title>
        <authorList>
            <person name="Komaki H."/>
            <person name="Tamura T."/>
        </authorList>
    </citation>
    <scope>NUCLEOTIDE SEQUENCE</scope>
    <source>
        <strain evidence="5">NBRC 14063</strain>
    </source>
</reference>
<dbReference type="Proteomes" id="UP000647172">
    <property type="component" value="Unassembled WGS sequence"/>
</dbReference>
<sequence>MQRASGSNRTSLSRTAFEGLVVLVALAAAVVVHVSFPELGSKPPPKPQAVSLDPALLRSASKHNPCVAGEVALTFDDGPDVYTQPILDVLNAYGAKATFFVLGSKVSRRPQLVRTAVRDGHLVENHTWDHPHLGDLTPAEIDAQIARTQQALRTAGAPTPTMLRAPFNDQDDEVREAAARHGLKLAQWDIDTNDWRGRRSADITDAVLARLHPGAVVLLHDGIQDPANTLNALPAIIQGIRSRGYCTATLS</sequence>
<dbReference type="GO" id="GO:0046872">
    <property type="term" value="F:metal ion binding"/>
    <property type="evidence" value="ECO:0007669"/>
    <property type="project" value="UniProtKB-KW"/>
</dbReference>
<proteinExistence type="predicted"/>
<keyword evidence="6" id="KW-1185">Reference proteome</keyword>
<comment type="caution">
    <text evidence="5">The sequence shown here is derived from an EMBL/GenBank/DDBJ whole genome shotgun (WGS) entry which is preliminary data.</text>
</comment>
<evidence type="ECO:0000256" key="2">
    <source>
        <dbReference type="ARBA" id="ARBA00022801"/>
    </source>
</evidence>
<evidence type="ECO:0000313" key="6">
    <source>
        <dbReference type="Proteomes" id="UP000647172"/>
    </source>
</evidence>
<dbReference type="PROSITE" id="PS51677">
    <property type="entry name" value="NODB"/>
    <property type="match status" value="1"/>
</dbReference>
<dbReference type="GO" id="GO:0016020">
    <property type="term" value="C:membrane"/>
    <property type="evidence" value="ECO:0007669"/>
    <property type="project" value="TreeGrafter"/>
</dbReference>
<keyword evidence="1" id="KW-0479">Metal-binding</keyword>
<dbReference type="PANTHER" id="PTHR10587">
    <property type="entry name" value="GLYCOSYL TRANSFERASE-RELATED"/>
    <property type="match status" value="1"/>
</dbReference>
<accession>A0A919MHF1</accession>
<dbReference type="GO" id="GO:0005975">
    <property type="term" value="P:carbohydrate metabolic process"/>
    <property type="evidence" value="ECO:0007669"/>
    <property type="project" value="InterPro"/>
</dbReference>
<dbReference type="Pfam" id="PF01522">
    <property type="entry name" value="Polysacc_deac_1"/>
    <property type="match status" value="1"/>
</dbReference>
<name>A0A919MHF1_9ACTN</name>
<dbReference type="RefSeq" id="WP_203769019.1">
    <property type="nucleotide sequence ID" value="NZ_BAAAYJ010000080.1"/>
</dbReference>
<evidence type="ECO:0000313" key="5">
    <source>
        <dbReference type="EMBL" id="GIE49609.1"/>
    </source>
</evidence>
<dbReference type="GO" id="GO:0016810">
    <property type="term" value="F:hydrolase activity, acting on carbon-nitrogen (but not peptide) bonds"/>
    <property type="evidence" value="ECO:0007669"/>
    <property type="project" value="InterPro"/>
</dbReference>
<keyword evidence="3" id="KW-1133">Transmembrane helix</keyword>
<feature type="domain" description="NodB homology" evidence="4">
    <location>
        <begin position="69"/>
        <end position="248"/>
    </location>
</feature>
<dbReference type="PANTHER" id="PTHR10587:SF133">
    <property type="entry name" value="CHITIN DEACETYLASE 1-RELATED"/>
    <property type="match status" value="1"/>
</dbReference>
<protein>
    <recommendedName>
        <fullName evidence="4">NodB homology domain-containing protein</fullName>
    </recommendedName>
</protein>
<keyword evidence="2" id="KW-0378">Hydrolase</keyword>
<dbReference type="SUPFAM" id="SSF88713">
    <property type="entry name" value="Glycoside hydrolase/deacetylase"/>
    <property type="match status" value="1"/>
</dbReference>
<dbReference type="InterPro" id="IPR011330">
    <property type="entry name" value="Glyco_hydro/deAcase_b/a-brl"/>
</dbReference>
<evidence type="ECO:0000259" key="4">
    <source>
        <dbReference type="PROSITE" id="PS51677"/>
    </source>
</evidence>
<dbReference type="InterPro" id="IPR002509">
    <property type="entry name" value="NODB_dom"/>
</dbReference>
<organism evidence="5 6">
    <name type="scientific">Actinoplanes nipponensis</name>
    <dbReference type="NCBI Taxonomy" id="135950"/>
    <lineage>
        <taxon>Bacteria</taxon>
        <taxon>Bacillati</taxon>
        <taxon>Actinomycetota</taxon>
        <taxon>Actinomycetes</taxon>
        <taxon>Micromonosporales</taxon>
        <taxon>Micromonosporaceae</taxon>
        <taxon>Actinoplanes</taxon>
    </lineage>
</organism>
<dbReference type="Gene3D" id="3.20.20.370">
    <property type="entry name" value="Glycoside hydrolase/deacetylase"/>
    <property type="match status" value="1"/>
</dbReference>
<evidence type="ECO:0000256" key="3">
    <source>
        <dbReference type="SAM" id="Phobius"/>
    </source>
</evidence>
<keyword evidence="3" id="KW-0812">Transmembrane</keyword>
<keyword evidence="3" id="KW-0472">Membrane</keyword>
<dbReference type="CDD" id="cd10917">
    <property type="entry name" value="CE4_NodB_like_6s_7s"/>
    <property type="match status" value="1"/>
</dbReference>
<dbReference type="InterPro" id="IPR050248">
    <property type="entry name" value="Polysacc_deacetylase_ArnD"/>
</dbReference>